<dbReference type="OrthoDB" id="360496at2759"/>
<dbReference type="VEuPathDB" id="PiroplasmaDB:BMR1_02g03270"/>
<protein>
    <submittedName>
        <fullName evidence="1">Uncharacterized protein</fullName>
    </submittedName>
</protein>
<evidence type="ECO:0000313" key="2">
    <source>
        <dbReference type="Proteomes" id="UP000002899"/>
    </source>
</evidence>
<reference evidence="1 2" key="1">
    <citation type="journal article" date="2012" name="Nucleic Acids Res.">
        <title>Sequencing of the smallest Apicomplexan genome from the human pathogen Babesia microti.</title>
        <authorList>
            <person name="Cornillot E."/>
            <person name="Hadj-Kaddour K."/>
            <person name="Dassouli A."/>
            <person name="Noel B."/>
            <person name="Ranwez V."/>
            <person name="Vacherie B."/>
            <person name="Augagneur Y."/>
            <person name="Bres V."/>
            <person name="Duclos A."/>
            <person name="Randazzo S."/>
            <person name="Carcy B."/>
            <person name="Debierre-Grockiego F."/>
            <person name="Delbecq S."/>
            <person name="Moubri-Menage K."/>
            <person name="Shams-Eldin H."/>
            <person name="Usmani-Brown S."/>
            <person name="Bringaud F."/>
            <person name="Wincker P."/>
            <person name="Vivares C.P."/>
            <person name="Schwarz R.T."/>
            <person name="Schetters T.P."/>
            <person name="Krause P.J."/>
            <person name="Gorenflot A."/>
            <person name="Berry V."/>
            <person name="Barbe V."/>
            <person name="Ben Mamoun C."/>
        </authorList>
    </citation>
    <scope>NUCLEOTIDE SEQUENCE [LARGE SCALE GENOMIC DNA]</scope>
    <source>
        <strain evidence="1 2">RI</strain>
    </source>
</reference>
<accession>I7J6I1</accession>
<dbReference type="KEGG" id="bmic:BMR1_02g03270"/>
<proteinExistence type="predicted"/>
<name>I7J6I1_BABMR</name>
<reference evidence="1 2" key="3">
    <citation type="journal article" date="2016" name="Sci. Rep.">
        <title>Genome-wide diversity and gene expression profiling of Babesia microti isolates identify polymorphic genes that mediate host-pathogen interactions.</title>
        <authorList>
            <person name="Silva J.C."/>
            <person name="Cornillot E."/>
            <person name="McCracken C."/>
            <person name="Usmani-Brown S."/>
            <person name="Dwivedi A."/>
            <person name="Ifeonu O.O."/>
            <person name="Crabtree J."/>
            <person name="Gotia H.T."/>
            <person name="Virji A.Z."/>
            <person name="Reynes C."/>
            <person name="Colinge J."/>
            <person name="Kumar V."/>
            <person name="Lawres L."/>
            <person name="Pazzi J.E."/>
            <person name="Pablo J.V."/>
            <person name="Hung C."/>
            <person name="Brancato J."/>
            <person name="Kumari P."/>
            <person name="Orvis J."/>
            <person name="Tretina K."/>
            <person name="Chibucos M."/>
            <person name="Ott S."/>
            <person name="Sadzewicz L."/>
            <person name="Sengamalay N."/>
            <person name="Shetty A.C."/>
            <person name="Su Q."/>
            <person name="Tallon L."/>
            <person name="Fraser C.M."/>
            <person name="Frutos R."/>
            <person name="Molina D.M."/>
            <person name="Krause P.J."/>
            <person name="Ben Mamoun C."/>
        </authorList>
    </citation>
    <scope>NUCLEOTIDE SEQUENCE [LARGE SCALE GENOMIC DNA]</scope>
    <source>
        <strain evidence="1 2">RI</strain>
    </source>
</reference>
<dbReference type="Proteomes" id="UP000002899">
    <property type="component" value="Chromosome II"/>
</dbReference>
<dbReference type="RefSeq" id="XP_012648416.1">
    <property type="nucleotide sequence ID" value="XM_012792962.1"/>
</dbReference>
<keyword evidence="2" id="KW-1185">Reference proteome</keyword>
<dbReference type="GeneID" id="24424437"/>
<evidence type="ECO:0000313" key="1">
    <source>
        <dbReference type="EMBL" id="CCF73807.1"/>
    </source>
</evidence>
<dbReference type="OMA" id="DIVMSHE"/>
<organism evidence="1 2">
    <name type="scientific">Babesia microti (strain RI)</name>
    <dbReference type="NCBI Taxonomy" id="1133968"/>
    <lineage>
        <taxon>Eukaryota</taxon>
        <taxon>Sar</taxon>
        <taxon>Alveolata</taxon>
        <taxon>Apicomplexa</taxon>
        <taxon>Aconoidasida</taxon>
        <taxon>Piroplasmida</taxon>
        <taxon>Babesiidae</taxon>
        <taxon>Babesia</taxon>
    </lineage>
</organism>
<reference evidence="1 2" key="2">
    <citation type="journal article" date="2013" name="PLoS ONE">
        <title>Whole genome mapping and re-organization of the nuclear and mitochondrial genomes of Babesia microti isolates.</title>
        <authorList>
            <person name="Cornillot E."/>
            <person name="Dassouli A."/>
            <person name="Garg A."/>
            <person name="Pachikara N."/>
            <person name="Randazzo S."/>
            <person name="Depoix D."/>
            <person name="Carcy B."/>
            <person name="Delbecq S."/>
            <person name="Frutos R."/>
            <person name="Silva J.C."/>
            <person name="Sutton R."/>
            <person name="Krause P.J."/>
            <person name="Mamoun C.B."/>
        </authorList>
    </citation>
    <scope>NUCLEOTIDE SEQUENCE [LARGE SCALE GENOMIC DNA]</scope>
    <source>
        <strain evidence="1 2">RI</strain>
    </source>
</reference>
<dbReference type="AlphaFoldDB" id="I7J6I1"/>
<dbReference type="EMBL" id="FO082872">
    <property type="protein sequence ID" value="CCF73807.1"/>
    <property type="molecule type" value="Genomic_DNA"/>
</dbReference>
<sequence>MNWKLLAADSETISVGSTMTSTLPGVYRLIRQNAINVAKESFALKKRPVPPYSITAETLMNEIRRFDLDYRNRKKRNKSIVIMNKELTTSFDTPTNVTFPDPGTSVTIDSNLHTDFLRWEREKMMVLNNIQNRHKRTSVITSSTSFDFKTNDIPRESTAFNDYHEMILRWLDTCYIAKDPIPETITNAFKNIYANEIVHDDLNDIVDMILACGKAVATKTGFIGCLSVILRYLETLNRQVLEMPESYSDFDQLSRIIAIANEKYKRDSLKINDEYFFYILYLLLKTGNITGLEYLSSNKSESLWKDYELDPPPLYSKFCMSLVNVIKYTIDPVKNAASIHDRQLLTLDINRSSISRNPDMDNYPFYKLLIYNILLPEIARDKDHPFTKLNSLDDINLIFEKIWYRLHLILMGSPTTMPQSVANLCKEITTVGLSYMSKLSKDSTIKQVTSKLLLYCKLQCCGGCFFETLRLMMCTCQIPTVQQVAIMLTSYLDKCGVFSDGQMNYVSIQLWELPEHVSGIPYLLKVAYSSRRKVLVDTKICFAAITMNCKTNVLYAIAENYQEVMNSDMLGTIVPPTTPIYDSQSGNPNMLPGVKIGPLLNKLSKLTQVEHVSKIAIDTIAKYAIAQNKYAEAYNCYYSINSVDGMLKVIDSLLKQIVFENIDPKLGKEEIKEHNQYPSIICSMYDAIRVIYPSDAKLLLLEPKIDCMRIIALDYNEKYNEAFNFSKAKRIFSNGIRILATENDNVHLLAFSSLVNSIKQLIFTCQMPCNIISETEANYLVDLLDAAYKNSKSSKKLIVKALHDLLTFVNIHNTNM</sequence>